<evidence type="ECO:0000313" key="2">
    <source>
        <dbReference type="EMBL" id="MDQ0291206.1"/>
    </source>
</evidence>
<dbReference type="NCBIfam" id="TIGR02605">
    <property type="entry name" value="CxxC_CxxC_SSSS"/>
    <property type="match status" value="1"/>
</dbReference>
<gene>
    <name evidence="2" type="ORF">J3R75_003313</name>
</gene>
<feature type="domain" description="Putative regulatory protein FmdB zinc ribbon" evidence="1">
    <location>
        <begin position="1"/>
        <end position="42"/>
    </location>
</feature>
<proteinExistence type="predicted"/>
<sequence length="78" mass="8032">MPIYEYSCPDCGNQFSHLHKRLGETAPACPKCQGANARKRISTFSARVAAPASACAAAGSCPAAAASGHQCCAGCRHH</sequence>
<keyword evidence="3" id="KW-1185">Reference proteome</keyword>
<dbReference type="AlphaFoldDB" id="A0AAE4AQ41"/>
<organism evidence="2 3">
    <name type="scientific">Oligosphaera ethanolica</name>
    <dbReference type="NCBI Taxonomy" id="760260"/>
    <lineage>
        <taxon>Bacteria</taxon>
        <taxon>Pseudomonadati</taxon>
        <taxon>Lentisphaerota</taxon>
        <taxon>Oligosphaeria</taxon>
        <taxon>Oligosphaerales</taxon>
        <taxon>Oligosphaeraceae</taxon>
        <taxon>Oligosphaera</taxon>
    </lineage>
</organism>
<evidence type="ECO:0000313" key="3">
    <source>
        <dbReference type="Proteomes" id="UP001238163"/>
    </source>
</evidence>
<accession>A0AAE4AQ41</accession>
<dbReference type="Gene3D" id="2.20.28.30">
    <property type="entry name" value="RNA polymerase ii, chain L"/>
    <property type="match status" value="1"/>
</dbReference>
<dbReference type="Pfam" id="PF09723">
    <property type="entry name" value="Zn_ribbon_8"/>
    <property type="match status" value="1"/>
</dbReference>
<dbReference type="InterPro" id="IPR013429">
    <property type="entry name" value="Regulatory_FmdB_Zinc_ribbon"/>
</dbReference>
<evidence type="ECO:0000259" key="1">
    <source>
        <dbReference type="SMART" id="SM00834"/>
    </source>
</evidence>
<comment type="caution">
    <text evidence="2">The sequence shown here is derived from an EMBL/GenBank/DDBJ whole genome shotgun (WGS) entry which is preliminary data.</text>
</comment>
<name>A0AAE4AQ41_9BACT</name>
<dbReference type="Proteomes" id="UP001238163">
    <property type="component" value="Unassembled WGS sequence"/>
</dbReference>
<reference evidence="2" key="1">
    <citation type="submission" date="2023-07" db="EMBL/GenBank/DDBJ databases">
        <title>Genomic Encyclopedia of Type Strains, Phase IV (KMG-IV): sequencing the most valuable type-strain genomes for metagenomic binning, comparative biology and taxonomic classification.</title>
        <authorList>
            <person name="Goeker M."/>
        </authorList>
    </citation>
    <scope>NUCLEOTIDE SEQUENCE</scope>
    <source>
        <strain evidence="2">DSM 24202</strain>
    </source>
</reference>
<dbReference type="RefSeq" id="WP_307263657.1">
    <property type="nucleotide sequence ID" value="NZ_JAUSVL010000001.1"/>
</dbReference>
<dbReference type="SMART" id="SM00834">
    <property type="entry name" value="CxxC_CXXC_SSSS"/>
    <property type="match status" value="1"/>
</dbReference>
<dbReference type="EMBL" id="JAUSVL010000001">
    <property type="protein sequence ID" value="MDQ0291206.1"/>
    <property type="molecule type" value="Genomic_DNA"/>
</dbReference>
<protein>
    <submittedName>
        <fullName evidence="2">FmdB family regulatory protein</fullName>
    </submittedName>
</protein>